<dbReference type="InterPro" id="IPR016032">
    <property type="entry name" value="Sig_transdc_resp-reg_C-effctor"/>
</dbReference>
<keyword evidence="1" id="KW-0805">Transcription regulation</keyword>
<dbReference type="SUPFAM" id="SSF55781">
    <property type="entry name" value="GAF domain-like"/>
    <property type="match status" value="1"/>
</dbReference>
<keyword evidence="2" id="KW-0238">DNA-binding</keyword>
<dbReference type="PROSITE" id="PS50043">
    <property type="entry name" value="HTH_LUXR_2"/>
    <property type="match status" value="1"/>
</dbReference>
<evidence type="ECO:0000256" key="3">
    <source>
        <dbReference type="ARBA" id="ARBA00023163"/>
    </source>
</evidence>
<name>A0ABY5E0L4_9ACTN</name>
<dbReference type="InterPro" id="IPR036388">
    <property type="entry name" value="WH-like_DNA-bd_sf"/>
</dbReference>
<dbReference type="InterPro" id="IPR000792">
    <property type="entry name" value="Tscrpt_reg_LuxR_C"/>
</dbReference>
<keyword evidence="3" id="KW-0804">Transcription</keyword>
<dbReference type="Gene3D" id="1.10.10.10">
    <property type="entry name" value="Winged helix-like DNA-binding domain superfamily/Winged helix DNA-binding domain"/>
    <property type="match status" value="1"/>
</dbReference>
<protein>
    <submittedName>
        <fullName evidence="5">LuxR C-terminal-related transcriptional regulator</fullName>
    </submittedName>
</protein>
<dbReference type="Pfam" id="PF13185">
    <property type="entry name" value="GAF_2"/>
    <property type="match status" value="1"/>
</dbReference>
<dbReference type="EMBL" id="CP098502">
    <property type="protein sequence ID" value="UTI66692.1"/>
    <property type="molecule type" value="Genomic_DNA"/>
</dbReference>
<dbReference type="PANTHER" id="PTHR44688">
    <property type="entry name" value="DNA-BINDING TRANSCRIPTIONAL ACTIVATOR DEVR_DOSR"/>
    <property type="match status" value="1"/>
</dbReference>
<dbReference type="PRINTS" id="PR00038">
    <property type="entry name" value="HTHLUXR"/>
</dbReference>
<reference evidence="5 6" key="1">
    <citation type="submission" date="2022-06" db="EMBL/GenBank/DDBJ databases">
        <title>Paraconexibacter antarcticus.</title>
        <authorList>
            <person name="Kim C.S."/>
        </authorList>
    </citation>
    <scope>NUCLEOTIDE SEQUENCE [LARGE SCALE GENOMIC DNA]</scope>
    <source>
        <strain evidence="5 6">02-257</strain>
    </source>
</reference>
<gene>
    <name evidence="5" type="ORF">NBH00_10895</name>
</gene>
<organism evidence="5 6">
    <name type="scientific">Paraconexibacter antarcticus</name>
    <dbReference type="NCBI Taxonomy" id="2949664"/>
    <lineage>
        <taxon>Bacteria</taxon>
        <taxon>Bacillati</taxon>
        <taxon>Actinomycetota</taxon>
        <taxon>Thermoleophilia</taxon>
        <taxon>Solirubrobacterales</taxon>
        <taxon>Paraconexibacteraceae</taxon>
        <taxon>Paraconexibacter</taxon>
    </lineage>
</organism>
<dbReference type="SMART" id="SM00421">
    <property type="entry name" value="HTH_LUXR"/>
    <property type="match status" value="1"/>
</dbReference>
<evidence type="ECO:0000313" key="6">
    <source>
        <dbReference type="Proteomes" id="UP001056035"/>
    </source>
</evidence>
<evidence type="ECO:0000256" key="1">
    <source>
        <dbReference type="ARBA" id="ARBA00023015"/>
    </source>
</evidence>
<dbReference type="Proteomes" id="UP001056035">
    <property type="component" value="Chromosome"/>
</dbReference>
<dbReference type="InterPro" id="IPR029016">
    <property type="entry name" value="GAF-like_dom_sf"/>
</dbReference>
<dbReference type="PANTHER" id="PTHR44688:SF16">
    <property type="entry name" value="DNA-BINDING TRANSCRIPTIONAL ACTIVATOR DEVR_DOSR"/>
    <property type="match status" value="1"/>
</dbReference>
<dbReference type="SMART" id="SM00065">
    <property type="entry name" value="GAF"/>
    <property type="match status" value="1"/>
</dbReference>
<dbReference type="CDD" id="cd06170">
    <property type="entry name" value="LuxR_C_like"/>
    <property type="match status" value="1"/>
</dbReference>
<feature type="domain" description="HTH luxR-type" evidence="4">
    <location>
        <begin position="318"/>
        <end position="383"/>
    </location>
</feature>
<evidence type="ECO:0000313" key="5">
    <source>
        <dbReference type="EMBL" id="UTI66692.1"/>
    </source>
</evidence>
<accession>A0ABY5E0L4</accession>
<evidence type="ECO:0000256" key="2">
    <source>
        <dbReference type="ARBA" id="ARBA00023125"/>
    </source>
</evidence>
<dbReference type="InterPro" id="IPR003018">
    <property type="entry name" value="GAF"/>
</dbReference>
<proteinExistence type="predicted"/>
<evidence type="ECO:0000259" key="4">
    <source>
        <dbReference type="PROSITE" id="PS50043"/>
    </source>
</evidence>
<dbReference type="RefSeq" id="WP_254573359.1">
    <property type="nucleotide sequence ID" value="NZ_CP098502.1"/>
</dbReference>
<keyword evidence="6" id="KW-1185">Reference proteome</keyword>
<dbReference type="Pfam" id="PF00196">
    <property type="entry name" value="GerE"/>
    <property type="match status" value="1"/>
</dbReference>
<sequence>MAHGVTEEVMPVGSALVRPAGPLAERAAEVLRAAAAISAAADAAPAPDATDLAEQLAAAWAGLREALPGLGPAAAARATAVALDLAEVRQLLADETLARRGVGVLQVQRALAQLRTVGSVDQMIAKAPEVLCTRCGFRVAILWRVEDGVVTPAAAHSVTDPGWNAKVQAFIADRPPLQLDALTLETQMLRRRVPMIVEDAMNNPRAMRDLTRVSRIRSYVAAPVMPEGQVIGFIHATRMSTDDAYDRDLLSAFAEGYGYALERSILQQRLHQQGEKVRDLVRSTEALLTDAREAGLQIASSADPAGEVRRSTSQAAPQARIHSLLTRRELEIIELMATGETNRQIAERMVVTEGTVKGHVSQILKKLHASNRAEAVSRYMRIIAGG</sequence>
<dbReference type="Gene3D" id="3.30.450.40">
    <property type="match status" value="1"/>
</dbReference>
<dbReference type="SUPFAM" id="SSF46894">
    <property type="entry name" value="C-terminal effector domain of the bipartite response regulators"/>
    <property type="match status" value="1"/>
</dbReference>